<keyword evidence="9" id="KW-1185">Reference proteome</keyword>
<dbReference type="GO" id="GO:0008236">
    <property type="term" value="F:serine-type peptidase activity"/>
    <property type="evidence" value="ECO:0007669"/>
    <property type="project" value="UniProtKB-KW"/>
</dbReference>
<dbReference type="PANTHER" id="PTHR42987">
    <property type="entry name" value="PEPTIDASE S49"/>
    <property type="match status" value="1"/>
</dbReference>
<dbReference type="GO" id="GO:0006508">
    <property type="term" value="P:proteolysis"/>
    <property type="evidence" value="ECO:0007669"/>
    <property type="project" value="UniProtKB-KW"/>
</dbReference>
<dbReference type="Proteomes" id="UP000198406">
    <property type="component" value="Unassembled WGS sequence"/>
</dbReference>
<evidence type="ECO:0000256" key="3">
    <source>
        <dbReference type="ARBA" id="ARBA00022801"/>
    </source>
</evidence>
<keyword evidence="2" id="KW-0645">Protease</keyword>
<sequence>MKHLWIILGIAIVGSITPVQSASDKTGDEVDSLSSSFSESQNKTAAKSTKKSKKPPKKTPKLPATRAEKSENERVISNALKPYSRLQKLKLNDITRFVRKNKIQLTILIAVALFRKDILRLSWRLISKPVTNPDTGSTQRILAFSPMRIVQFLFVLALARRLQQPNENGNSSVSPLTAALVMGRYSNPVLAIFLSKFLSPESSVYLPSIKQHFTFENINERYIRDLVAYKKATRANNFPSQASSNVTAAMANVMQPTLNGNHASFNEAIVVMDWTSLDSSVSRMDVMRDEVSFLIKSYETQTNSGDSPRFQEVVVLLESQGGSAADYSLASQQILRLRRKGIKVTMCVDKVAASGGYMIACASSPGCLLAAPFAVLGSIGVLGQTINIQKTLEGWGIRPLVFKGGKDKAPVGLIGDVTRDGMAKVQQMIDKTHVAFKQHVSACRPMVASAIEEIATGDIWLGYDALGIGLVDRITTSDEYIGEKVSEGAIVLKLVQMVKGRSFFQKATTSSEIHHKDVLYRKSSHAAQDLEAIINGVRKGLSLLQDDDETLTWARHLGTDIQLDSCNQRC</sequence>
<dbReference type="Gene3D" id="3.90.226.10">
    <property type="entry name" value="2-enoyl-CoA Hydratase, Chain A, domain 1"/>
    <property type="match status" value="2"/>
</dbReference>
<evidence type="ECO:0000256" key="2">
    <source>
        <dbReference type="ARBA" id="ARBA00022670"/>
    </source>
</evidence>
<comment type="similarity">
    <text evidence="1">Belongs to the peptidase S49 family.</text>
</comment>
<evidence type="ECO:0000256" key="1">
    <source>
        <dbReference type="ARBA" id="ARBA00008683"/>
    </source>
</evidence>
<gene>
    <name evidence="8" type="ORF">FisN_21Lh165</name>
</gene>
<dbReference type="Pfam" id="PF01343">
    <property type="entry name" value="Peptidase_S49"/>
    <property type="match status" value="1"/>
</dbReference>
<protein>
    <recommendedName>
        <fullName evidence="7">Peptidase S49 domain-containing protein</fullName>
    </recommendedName>
</protein>
<dbReference type="InterPro" id="IPR047272">
    <property type="entry name" value="S49_SppA_C"/>
</dbReference>
<dbReference type="InterPro" id="IPR029045">
    <property type="entry name" value="ClpP/crotonase-like_dom_sf"/>
</dbReference>
<evidence type="ECO:0000259" key="7">
    <source>
        <dbReference type="Pfam" id="PF01343"/>
    </source>
</evidence>
<dbReference type="OrthoDB" id="45421at2759"/>
<keyword evidence="4" id="KW-0720">Serine protease</keyword>
<feature type="chain" id="PRO_5012441859" description="Peptidase S49 domain-containing protein" evidence="6">
    <location>
        <begin position="22"/>
        <end position="570"/>
    </location>
</feature>
<organism evidence="8 9">
    <name type="scientific">Fistulifera solaris</name>
    <name type="common">Oleaginous diatom</name>
    <dbReference type="NCBI Taxonomy" id="1519565"/>
    <lineage>
        <taxon>Eukaryota</taxon>
        <taxon>Sar</taxon>
        <taxon>Stramenopiles</taxon>
        <taxon>Ochrophyta</taxon>
        <taxon>Bacillariophyta</taxon>
        <taxon>Bacillariophyceae</taxon>
        <taxon>Bacillariophycidae</taxon>
        <taxon>Naviculales</taxon>
        <taxon>Naviculaceae</taxon>
        <taxon>Fistulifera</taxon>
    </lineage>
</organism>
<evidence type="ECO:0000313" key="9">
    <source>
        <dbReference type="Proteomes" id="UP000198406"/>
    </source>
</evidence>
<comment type="caution">
    <text evidence="8">The sequence shown here is derived from an EMBL/GenBank/DDBJ whole genome shotgun (WGS) entry which is preliminary data.</text>
</comment>
<reference evidence="8 9" key="1">
    <citation type="journal article" date="2015" name="Plant Cell">
        <title>Oil accumulation by the oleaginous diatom Fistulifera solaris as revealed by the genome and transcriptome.</title>
        <authorList>
            <person name="Tanaka T."/>
            <person name="Maeda Y."/>
            <person name="Veluchamy A."/>
            <person name="Tanaka M."/>
            <person name="Abida H."/>
            <person name="Marechal E."/>
            <person name="Bowler C."/>
            <person name="Muto M."/>
            <person name="Sunaga Y."/>
            <person name="Tanaka M."/>
            <person name="Yoshino T."/>
            <person name="Taniguchi T."/>
            <person name="Fukuda Y."/>
            <person name="Nemoto M."/>
            <person name="Matsumoto M."/>
            <person name="Wong P.S."/>
            <person name="Aburatani S."/>
            <person name="Fujibuchi W."/>
        </authorList>
    </citation>
    <scope>NUCLEOTIDE SEQUENCE [LARGE SCALE GENOMIC DNA]</scope>
    <source>
        <strain evidence="8 9">JPCC DA0580</strain>
    </source>
</reference>
<name>A0A1Z5J9H9_FISSO</name>
<dbReference type="AlphaFoldDB" id="A0A1Z5J9H9"/>
<accession>A0A1Z5J9H9</accession>
<evidence type="ECO:0000256" key="6">
    <source>
        <dbReference type="SAM" id="SignalP"/>
    </source>
</evidence>
<proteinExistence type="inferred from homology"/>
<feature type="signal peptide" evidence="6">
    <location>
        <begin position="1"/>
        <end position="21"/>
    </location>
</feature>
<evidence type="ECO:0000256" key="5">
    <source>
        <dbReference type="SAM" id="MobiDB-lite"/>
    </source>
</evidence>
<evidence type="ECO:0000256" key="4">
    <source>
        <dbReference type="ARBA" id="ARBA00022825"/>
    </source>
</evidence>
<keyword evidence="3" id="KW-0378">Hydrolase</keyword>
<dbReference type="InterPro" id="IPR002142">
    <property type="entry name" value="Peptidase_S49"/>
</dbReference>
<feature type="compositionally biased region" description="Low complexity" evidence="5">
    <location>
        <begin position="32"/>
        <end position="47"/>
    </location>
</feature>
<dbReference type="InParanoid" id="A0A1Z5J9H9"/>
<dbReference type="EMBL" id="BDSP01000017">
    <property type="protein sequence ID" value="GAX10468.1"/>
    <property type="molecule type" value="Genomic_DNA"/>
</dbReference>
<feature type="domain" description="Peptidase S49" evidence="7">
    <location>
        <begin position="337"/>
        <end position="482"/>
    </location>
</feature>
<feature type="compositionally biased region" description="Basic residues" evidence="5">
    <location>
        <begin position="48"/>
        <end position="60"/>
    </location>
</feature>
<keyword evidence="6" id="KW-0732">Signal</keyword>
<dbReference type="CDD" id="cd07023">
    <property type="entry name" value="S49_Sppa_N_C"/>
    <property type="match status" value="1"/>
</dbReference>
<dbReference type="SUPFAM" id="SSF52096">
    <property type="entry name" value="ClpP/crotonase"/>
    <property type="match status" value="1"/>
</dbReference>
<evidence type="ECO:0000313" key="8">
    <source>
        <dbReference type="EMBL" id="GAX10468.1"/>
    </source>
</evidence>
<dbReference type="PANTHER" id="PTHR42987:SF4">
    <property type="entry name" value="PROTEASE SOHB-RELATED"/>
    <property type="match status" value="1"/>
</dbReference>
<feature type="region of interest" description="Disordered" evidence="5">
    <location>
        <begin position="24"/>
        <end position="72"/>
    </location>
</feature>